<dbReference type="AlphaFoldDB" id="A0A3S5C2A0"/>
<name>A0A3S5C2A0_9PLAT</name>
<accession>A0A3S5C2A0</accession>
<comment type="caution">
    <text evidence="2">The sequence shown here is derived from an EMBL/GenBank/DDBJ whole genome shotgun (WGS) entry which is preliminary data.</text>
</comment>
<evidence type="ECO:0000313" key="2">
    <source>
        <dbReference type="EMBL" id="VEL30699.1"/>
    </source>
</evidence>
<dbReference type="EMBL" id="CAAALY010114618">
    <property type="protein sequence ID" value="VEL30699.1"/>
    <property type="molecule type" value="Genomic_DNA"/>
</dbReference>
<sequence>MANPTSLGACPAVMKAFQAQQTLPYRQLYFHHRLTCSIPRTPSERSQTRQRCSSEVGRGNFSSRTEIPEITRSTDDRNLASVSREETVEAKRRTYSHRADSGADHGPSLSNSEDKLTVSRARQYRGAGVCATLATRFSAYRCFTYDLDTAASTNQEKVVLKYVTLLPICISTIMGCLLFI</sequence>
<evidence type="ECO:0000256" key="1">
    <source>
        <dbReference type="SAM" id="MobiDB-lite"/>
    </source>
</evidence>
<feature type="compositionally biased region" description="Basic and acidic residues" evidence="1">
    <location>
        <begin position="66"/>
        <end position="103"/>
    </location>
</feature>
<evidence type="ECO:0000313" key="3">
    <source>
        <dbReference type="Proteomes" id="UP000784294"/>
    </source>
</evidence>
<keyword evidence="3" id="KW-1185">Reference proteome</keyword>
<feature type="region of interest" description="Disordered" evidence="1">
    <location>
        <begin position="39"/>
        <end position="115"/>
    </location>
</feature>
<protein>
    <submittedName>
        <fullName evidence="2">Uncharacterized protein</fullName>
    </submittedName>
</protein>
<dbReference type="Proteomes" id="UP000784294">
    <property type="component" value="Unassembled WGS sequence"/>
</dbReference>
<proteinExistence type="predicted"/>
<reference evidence="2" key="1">
    <citation type="submission" date="2018-11" db="EMBL/GenBank/DDBJ databases">
        <authorList>
            <consortium name="Pathogen Informatics"/>
        </authorList>
    </citation>
    <scope>NUCLEOTIDE SEQUENCE</scope>
</reference>
<gene>
    <name evidence="2" type="ORF">PXEA_LOCUS24139</name>
</gene>
<organism evidence="2 3">
    <name type="scientific">Protopolystoma xenopodis</name>
    <dbReference type="NCBI Taxonomy" id="117903"/>
    <lineage>
        <taxon>Eukaryota</taxon>
        <taxon>Metazoa</taxon>
        <taxon>Spiralia</taxon>
        <taxon>Lophotrochozoa</taxon>
        <taxon>Platyhelminthes</taxon>
        <taxon>Monogenea</taxon>
        <taxon>Polyopisthocotylea</taxon>
        <taxon>Polystomatidea</taxon>
        <taxon>Polystomatidae</taxon>
        <taxon>Protopolystoma</taxon>
    </lineage>
</organism>